<evidence type="ECO:0000313" key="3">
    <source>
        <dbReference type="Proteomes" id="UP000199681"/>
    </source>
</evidence>
<dbReference type="PANTHER" id="PTHR33055:SF16">
    <property type="entry name" value="TRANSPOSASE FOR INSERTION SEQUENCE ELEMENT IS1547"/>
    <property type="match status" value="1"/>
</dbReference>
<reference evidence="2 3" key="1">
    <citation type="submission" date="2016-10" db="EMBL/GenBank/DDBJ databases">
        <authorList>
            <person name="Varghese N."/>
            <person name="Submissions S."/>
        </authorList>
    </citation>
    <scope>NUCLEOTIDE SEQUENCE [LARGE SCALE GENOMIC DNA]</scope>
    <source>
        <strain evidence="2 3">GMCC 1.11211</strain>
    </source>
</reference>
<organism evidence="2 3">
    <name type="scientific">Cryobacterium levicorallinum</name>
    <dbReference type="NCBI Taxonomy" id="995038"/>
    <lineage>
        <taxon>Bacteria</taxon>
        <taxon>Bacillati</taxon>
        <taxon>Actinomycetota</taxon>
        <taxon>Actinomycetes</taxon>
        <taxon>Micrococcales</taxon>
        <taxon>Microbacteriaceae</taxon>
        <taxon>Cryobacterium</taxon>
    </lineage>
</organism>
<dbReference type="Proteomes" id="UP000199681">
    <property type="component" value="Unassembled WGS sequence"/>
</dbReference>
<gene>
    <name evidence="2" type="ORF">SAMN05216274_103277</name>
</gene>
<proteinExistence type="predicted"/>
<dbReference type="EMBL" id="FOPW01000003">
    <property type="protein sequence ID" value="SFH34921.1"/>
    <property type="molecule type" value="Genomic_DNA"/>
</dbReference>
<dbReference type="InterPro" id="IPR047650">
    <property type="entry name" value="Transpos_IS110"/>
</dbReference>
<protein>
    <submittedName>
        <fullName evidence="2">Transposase</fullName>
    </submittedName>
</protein>
<evidence type="ECO:0000313" key="2">
    <source>
        <dbReference type="EMBL" id="SFH34921.1"/>
    </source>
</evidence>
<keyword evidence="3" id="KW-1185">Reference proteome</keyword>
<dbReference type="Pfam" id="PF01548">
    <property type="entry name" value="DEDD_Tnp_IS110"/>
    <property type="match status" value="1"/>
</dbReference>
<accession>A0ABY1EBE7</accession>
<dbReference type="InterPro" id="IPR002525">
    <property type="entry name" value="Transp_IS110-like_N"/>
</dbReference>
<name>A0ABY1EBE7_9MICO</name>
<feature type="domain" description="Transposase IS110-like N-terminal" evidence="1">
    <location>
        <begin position="9"/>
        <end position="139"/>
    </location>
</feature>
<dbReference type="PANTHER" id="PTHR33055">
    <property type="entry name" value="TRANSPOSASE FOR INSERTION SEQUENCE ELEMENT IS1111A"/>
    <property type="match status" value="1"/>
</dbReference>
<evidence type="ECO:0000259" key="1">
    <source>
        <dbReference type="Pfam" id="PF01548"/>
    </source>
</evidence>
<sequence length="141" mass="14906">MNDQSLIVAGVDTHKDTHYAAVISVTGEHLSAAQFPTTDAGYRALEGFITCHGALLRAGVEGTNSYGAGLTRHLHEAGIEVVEVIRPARQTRRMRGKSDEIDAYAAAHIALANNNTVAAKTGTGIVEAIRVTNAARRSAAR</sequence>
<comment type="caution">
    <text evidence="2">The sequence shown here is derived from an EMBL/GenBank/DDBJ whole genome shotgun (WGS) entry which is preliminary data.</text>
</comment>